<name>A0A2N4U3Z2_9BURK</name>
<gene>
    <name evidence="7" type="ORF">CR159_11760</name>
</gene>
<dbReference type="PRINTS" id="PR00039">
    <property type="entry name" value="HTHLYSR"/>
</dbReference>
<dbReference type="PANTHER" id="PTHR30346:SF17">
    <property type="entry name" value="LYSR FAMILY TRANSCRIPTIONAL REGULATOR"/>
    <property type="match status" value="1"/>
</dbReference>
<dbReference type="FunFam" id="1.10.10.10:FF:000001">
    <property type="entry name" value="LysR family transcriptional regulator"/>
    <property type="match status" value="1"/>
</dbReference>
<accession>A0A2N4U3Z2</accession>
<feature type="transmembrane region" description="Helical" evidence="5">
    <location>
        <begin position="92"/>
        <end position="110"/>
    </location>
</feature>
<keyword evidence="5" id="KW-0812">Transmembrane</keyword>
<dbReference type="PROSITE" id="PS50931">
    <property type="entry name" value="HTH_LYSR"/>
    <property type="match status" value="1"/>
</dbReference>
<evidence type="ECO:0000256" key="3">
    <source>
        <dbReference type="ARBA" id="ARBA00023125"/>
    </source>
</evidence>
<dbReference type="GO" id="GO:0032993">
    <property type="term" value="C:protein-DNA complex"/>
    <property type="evidence" value="ECO:0007669"/>
    <property type="project" value="TreeGrafter"/>
</dbReference>
<dbReference type="InterPro" id="IPR000847">
    <property type="entry name" value="LysR_HTH_N"/>
</dbReference>
<evidence type="ECO:0000256" key="4">
    <source>
        <dbReference type="ARBA" id="ARBA00023163"/>
    </source>
</evidence>
<dbReference type="OrthoDB" id="9157176at2"/>
<dbReference type="AlphaFoldDB" id="A0A2N4U3Z2"/>
<organism evidence="7 8">
    <name type="scientific">Pollutimonas subterranea</name>
    <dbReference type="NCBI Taxonomy" id="2045210"/>
    <lineage>
        <taxon>Bacteria</taxon>
        <taxon>Pseudomonadati</taxon>
        <taxon>Pseudomonadota</taxon>
        <taxon>Betaproteobacteria</taxon>
        <taxon>Burkholderiales</taxon>
        <taxon>Alcaligenaceae</taxon>
        <taxon>Pollutimonas</taxon>
    </lineage>
</organism>
<evidence type="ECO:0000259" key="6">
    <source>
        <dbReference type="PROSITE" id="PS50931"/>
    </source>
</evidence>
<dbReference type="PANTHER" id="PTHR30346">
    <property type="entry name" value="TRANSCRIPTIONAL DUAL REGULATOR HCAR-RELATED"/>
    <property type="match status" value="1"/>
</dbReference>
<keyword evidence="4" id="KW-0804">Transcription</keyword>
<dbReference type="InterPro" id="IPR005119">
    <property type="entry name" value="LysR_subst-bd"/>
</dbReference>
<dbReference type="Proteomes" id="UP000234190">
    <property type="component" value="Unassembled WGS sequence"/>
</dbReference>
<dbReference type="GO" id="GO:0003700">
    <property type="term" value="F:DNA-binding transcription factor activity"/>
    <property type="evidence" value="ECO:0007669"/>
    <property type="project" value="InterPro"/>
</dbReference>
<keyword evidence="5" id="KW-1133">Transmembrane helix</keyword>
<reference evidence="7 8" key="1">
    <citation type="submission" date="2017-10" db="EMBL/GenBank/DDBJ databases">
        <title>Two draft genome sequences of Pusillimonas sp. strains isolated from a nitrate- and radionuclide-contaminated groundwater in Russia.</title>
        <authorList>
            <person name="Grouzdev D.S."/>
            <person name="Tourova T.P."/>
            <person name="Goeva M.A."/>
            <person name="Babich T.L."/>
            <person name="Sokolova D.S."/>
            <person name="Abdullin R."/>
            <person name="Poltaraus A.B."/>
            <person name="Toshchakov S.V."/>
            <person name="Nazina T.N."/>
        </authorList>
    </citation>
    <scope>NUCLEOTIDE SEQUENCE [LARGE SCALE GENOMIC DNA]</scope>
    <source>
        <strain evidence="7 8">JR1/69-3-13</strain>
    </source>
</reference>
<dbReference type="RefSeq" id="WP_102074269.1">
    <property type="nucleotide sequence ID" value="NZ_PDNW01000009.1"/>
</dbReference>
<evidence type="ECO:0000313" key="7">
    <source>
        <dbReference type="EMBL" id="PLC49719.1"/>
    </source>
</evidence>
<dbReference type="EMBL" id="PDNW01000009">
    <property type="protein sequence ID" value="PLC49719.1"/>
    <property type="molecule type" value="Genomic_DNA"/>
</dbReference>
<comment type="similarity">
    <text evidence="1">Belongs to the LysR transcriptional regulatory family.</text>
</comment>
<dbReference type="Gene3D" id="1.10.10.10">
    <property type="entry name" value="Winged helix-like DNA-binding domain superfamily/Winged helix DNA-binding domain"/>
    <property type="match status" value="1"/>
</dbReference>
<dbReference type="Pfam" id="PF03466">
    <property type="entry name" value="LysR_substrate"/>
    <property type="match status" value="1"/>
</dbReference>
<dbReference type="SUPFAM" id="SSF46785">
    <property type="entry name" value="Winged helix' DNA-binding domain"/>
    <property type="match status" value="1"/>
</dbReference>
<keyword evidence="8" id="KW-1185">Reference proteome</keyword>
<protein>
    <submittedName>
        <fullName evidence="7">LysR family transcriptional regulator</fullName>
    </submittedName>
</protein>
<proteinExistence type="inferred from homology"/>
<evidence type="ECO:0000256" key="2">
    <source>
        <dbReference type="ARBA" id="ARBA00023015"/>
    </source>
</evidence>
<dbReference type="Gene3D" id="3.40.190.10">
    <property type="entry name" value="Periplasmic binding protein-like II"/>
    <property type="match status" value="2"/>
</dbReference>
<keyword evidence="5" id="KW-0472">Membrane</keyword>
<dbReference type="InterPro" id="IPR036390">
    <property type="entry name" value="WH_DNA-bd_sf"/>
</dbReference>
<sequence length="295" mass="33263">MELRQIRYFRQVATELSFTRAARSLHMAQPPLSRQIKLLEEELGVDLFDRVGRGIRLTDAGRYFLDHTENLTQKLEEVVKATQRIGRKDKRWFGLGFVPSTLYGFMPQFIARLRELDSQVDIGLIEMITLQQFDALKTGRIDVGVGRIMLHDDEVERLVLRDERIVVALPAQHALANRSALTLEDVVPQALILYPARPRPSYADHVYDLFRVKGYTPNVIQEVNELQTAIGLVAAGVGAALVPESVRGLHRADVAYVDLDEPGFTSPVMLSWRKNDDSVFLKQVVALARSMASGK</sequence>
<evidence type="ECO:0000313" key="8">
    <source>
        <dbReference type="Proteomes" id="UP000234190"/>
    </source>
</evidence>
<feature type="domain" description="HTH lysR-type" evidence="6">
    <location>
        <begin position="1"/>
        <end position="58"/>
    </location>
</feature>
<dbReference type="Pfam" id="PF00126">
    <property type="entry name" value="HTH_1"/>
    <property type="match status" value="1"/>
</dbReference>
<comment type="caution">
    <text evidence="7">The sequence shown here is derived from an EMBL/GenBank/DDBJ whole genome shotgun (WGS) entry which is preliminary data.</text>
</comment>
<keyword evidence="3" id="KW-0238">DNA-binding</keyword>
<dbReference type="SUPFAM" id="SSF53850">
    <property type="entry name" value="Periplasmic binding protein-like II"/>
    <property type="match status" value="1"/>
</dbReference>
<dbReference type="InterPro" id="IPR036388">
    <property type="entry name" value="WH-like_DNA-bd_sf"/>
</dbReference>
<evidence type="ECO:0000256" key="1">
    <source>
        <dbReference type="ARBA" id="ARBA00009437"/>
    </source>
</evidence>
<dbReference type="GO" id="GO:0003677">
    <property type="term" value="F:DNA binding"/>
    <property type="evidence" value="ECO:0007669"/>
    <property type="project" value="UniProtKB-KW"/>
</dbReference>
<evidence type="ECO:0000256" key="5">
    <source>
        <dbReference type="SAM" id="Phobius"/>
    </source>
</evidence>
<keyword evidence="2" id="KW-0805">Transcription regulation</keyword>